<name>A0A392RWP9_9FABA</name>
<evidence type="ECO:0000313" key="3">
    <source>
        <dbReference type="Proteomes" id="UP000265520"/>
    </source>
</evidence>
<comment type="caution">
    <text evidence="2">The sequence shown here is derived from an EMBL/GenBank/DDBJ whole genome shotgun (WGS) entry which is preliminary data.</text>
</comment>
<protein>
    <submittedName>
        <fullName evidence="2">Uncharacterized protein</fullName>
    </submittedName>
</protein>
<feature type="compositionally biased region" description="Polar residues" evidence="1">
    <location>
        <begin position="43"/>
        <end position="55"/>
    </location>
</feature>
<evidence type="ECO:0000256" key="1">
    <source>
        <dbReference type="SAM" id="MobiDB-lite"/>
    </source>
</evidence>
<feature type="non-terminal residue" evidence="2">
    <location>
        <position position="64"/>
    </location>
</feature>
<proteinExistence type="predicted"/>
<organism evidence="2 3">
    <name type="scientific">Trifolium medium</name>
    <dbReference type="NCBI Taxonomy" id="97028"/>
    <lineage>
        <taxon>Eukaryota</taxon>
        <taxon>Viridiplantae</taxon>
        <taxon>Streptophyta</taxon>
        <taxon>Embryophyta</taxon>
        <taxon>Tracheophyta</taxon>
        <taxon>Spermatophyta</taxon>
        <taxon>Magnoliopsida</taxon>
        <taxon>eudicotyledons</taxon>
        <taxon>Gunneridae</taxon>
        <taxon>Pentapetalae</taxon>
        <taxon>rosids</taxon>
        <taxon>fabids</taxon>
        <taxon>Fabales</taxon>
        <taxon>Fabaceae</taxon>
        <taxon>Papilionoideae</taxon>
        <taxon>50 kb inversion clade</taxon>
        <taxon>NPAAA clade</taxon>
        <taxon>Hologalegina</taxon>
        <taxon>IRL clade</taxon>
        <taxon>Trifolieae</taxon>
        <taxon>Trifolium</taxon>
    </lineage>
</organism>
<sequence length="64" mass="7960">MRDAKEKEYANRRTKGPDHQHQRQGFRQEPSWHERHKKPYQYPQDQGIRNYQPYDSYTPLKETK</sequence>
<accession>A0A392RWP9</accession>
<reference evidence="2 3" key="1">
    <citation type="journal article" date="2018" name="Front. Plant Sci.">
        <title>Red Clover (Trifolium pratense) and Zigzag Clover (T. medium) - A Picture of Genomic Similarities and Differences.</title>
        <authorList>
            <person name="Dluhosova J."/>
            <person name="Istvanek J."/>
            <person name="Nedelnik J."/>
            <person name="Repkova J."/>
        </authorList>
    </citation>
    <scope>NUCLEOTIDE SEQUENCE [LARGE SCALE GENOMIC DNA]</scope>
    <source>
        <strain evidence="3">cv. 10/8</strain>
        <tissue evidence="2">Leaf</tissue>
    </source>
</reference>
<dbReference type="AlphaFoldDB" id="A0A392RWP9"/>
<evidence type="ECO:0000313" key="2">
    <source>
        <dbReference type="EMBL" id="MCI41061.1"/>
    </source>
</evidence>
<feature type="compositionally biased region" description="Basic and acidic residues" evidence="1">
    <location>
        <begin position="1"/>
        <end position="21"/>
    </location>
</feature>
<feature type="region of interest" description="Disordered" evidence="1">
    <location>
        <begin position="1"/>
        <end position="64"/>
    </location>
</feature>
<dbReference type="Proteomes" id="UP000265520">
    <property type="component" value="Unassembled WGS sequence"/>
</dbReference>
<dbReference type="EMBL" id="LXQA010287326">
    <property type="protein sequence ID" value="MCI41061.1"/>
    <property type="molecule type" value="Genomic_DNA"/>
</dbReference>
<keyword evidence="3" id="KW-1185">Reference proteome</keyword>